<feature type="compositionally biased region" description="Basic and acidic residues" evidence="1">
    <location>
        <begin position="25"/>
        <end position="39"/>
    </location>
</feature>
<feature type="region of interest" description="Disordered" evidence="1">
    <location>
        <begin position="1"/>
        <end position="113"/>
    </location>
</feature>
<organism evidence="2 3">
    <name type="scientific">Pleurodeles waltl</name>
    <name type="common">Iberian ribbed newt</name>
    <dbReference type="NCBI Taxonomy" id="8319"/>
    <lineage>
        <taxon>Eukaryota</taxon>
        <taxon>Metazoa</taxon>
        <taxon>Chordata</taxon>
        <taxon>Craniata</taxon>
        <taxon>Vertebrata</taxon>
        <taxon>Euteleostomi</taxon>
        <taxon>Amphibia</taxon>
        <taxon>Batrachia</taxon>
        <taxon>Caudata</taxon>
        <taxon>Salamandroidea</taxon>
        <taxon>Salamandridae</taxon>
        <taxon>Pleurodelinae</taxon>
        <taxon>Pleurodeles</taxon>
    </lineage>
</organism>
<evidence type="ECO:0000256" key="1">
    <source>
        <dbReference type="SAM" id="MobiDB-lite"/>
    </source>
</evidence>
<proteinExistence type="predicted"/>
<name>A0AAV7PZB5_PLEWA</name>
<gene>
    <name evidence="2" type="ORF">NDU88_010185</name>
</gene>
<keyword evidence="3" id="KW-1185">Reference proteome</keyword>
<protein>
    <submittedName>
        <fullName evidence="2">Uncharacterized protein</fullName>
    </submittedName>
</protein>
<evidence type="ECO:0000313" key="3">
    <source>
        <dbReference type="Proteomes" id="UP001066276"/>
    </source>
</evidence>
<sequence>MHQRHLDDQEEKKKEPKSEEEEPEDRSHSSKAGGREVRGRGPGPVRVGTPEPTGSMPRIKTKKRNGTRKINGNMIQEDHPGKAVQVMDYQEDKTDPKTWMTRTRRNSKGRTRMSRWIRTTRGTRAKAILGPGSENQR</sequence>
<dbReference type="EMBL" id="JANPWB010000011">
    <property type="protein sequence ID" value="KAJ1131853.1"/>
    <property type="molecule type" value="Genomic_DNA"/>
</dbReference>
<accession>A0AAV7PZB5</accession>
<dbReference type="AlphaFoldDB" id="A0AAV7PZB5"/>
<feature type="compositionally biased region" description="Low complexity" evidence="1">
    <location>
        <begin position="43"/>
        <end position="54"/>
    </location>
</feature>
<reference evidence="2" key="1">
    <citation type="journal article" date="2022" name="bioRxiv">
        <title>Sequencing and chromosome-scale assembly of the giantPleurodeles waltlgenome.</title>
        <authorList>
            <person name="Brown T."/>
            <person name="Elewa A."/>
            <person name="Iarovenko S."/>
            <person name="Subramanian E."/>
            <person name="Araus A.J."/>
            <person name="Petzold A."/>
            <person name="Susuki M."/>
            <person name="Suzuki K.-i.T."/>
            <person name="Hayashi T."/>
            <person name="Toyoda A."/>
            <person name="Oliveira C."/>
            <person name="Osipova E."/>
            <person name="Leigh N.D."/>
            <person name="Simon A."/>
            <person name="Yun M.H."/>
        </authorList>
    </citation>
    <scope>NUCLEOTIDE SEQUENCE</scope>
    <source>
        <strain evidence="2">20211129_DDA</strain>
        <tissue evidence="2">Liver</tissue>
    </source>
</reference>
<feature type="compositionally biased region" description="Basic and acidic residues" evidence="1">
    <location>
        <begin position="1"/>
        <end position="17"/>
    </location>
</feature>
<feature type="compositionally biased region" description="Basic residues" evidence="1">
    <location>
        <begin position="102"/>
        <end position="113"/>
    </location>
</feature>
<dbReference type="Proteomes" id="UP001066276">
    <property type="component" value="Chromosome 7"/>
</dbReference>
<evidence type="ECO:0000313" key="2">
    <source>
        <dbReference type="EMBL" id="KAJ1131853.1"/>
    </source>
</evidence>
<comment type="caution">
    <text evidence="2">The sequence shown here is derived from an EMBL/GenBank/DDBJ whole genome shotgun (WGS) entry which is preliminary data.</text>
</comment>